<dbReference type="EMBL" id="CP030760">
    <property type="protein sequence ID" value="AXA38712.1"/>
    <property type="molecule type" value="Genomic_DNA"/>
</dbReference>
<feature type="region of interest" description="Disordered" evidence="1">
    <location>
        <begin position="1"/>
        <end position="34"/>
    </location>
</feature>
<evidence type="ECO:0000313" key="2">
    <source>
        <dbReference type="EMBL" id="AXA38712.1"/>
    </source>
</evidence>
<reference evidence="2 3" key="1">
    <citation type="submission" date="2018-07" db="EMBL/GenBank/DDBJ databases">
        <title>Rhizobium leguminosarum strain:ATCC 14479 Genome sequencing and assembly.</title>
        <authorList>
            <person name="Chakraborty R."/>
        </authorList>
    </citation>
    <scope>NUCLEOTIDE SEQUENCE [LARGE SCALE GENOMIC DNA]</scope>
    <source>
        <strain evidence="2 3">ATCC 14479</strain>
    </source>
</reference>
<feature type="region of interest" description="Disordered" evidence="1">
    <location>
        <begin position="54"/>
        <end position="76"/>
    </location>
</feature>
<organism evidence="2 3">
    <name type="scientific">Rhizobium leguminosarum</name>
    <dbReference type="NCBI Taxonomy" id="384"/>
    <lineage>
        <taxon>Bacteria</taxon>
        <taxon>Pseudomonadati</taxon>
        <taxon>Pseudomonadota</taxon>
        <taxon>Alphaproteobacteria</taxon>
        <taxon>Hyphomicrobiales</taxon>
        <taxon>Rhizobiaceae</taxon>
        <taxon>Rhizobium/Agrobacterium group</taxon>
        <taxon>Rhizobium</taxon>
    </lineage>
</organism>
<protein>
    <submittedName>
        <fullName evidence="2">Uncharacterized protein</fullName>
    </submittedName>
</protein>
<proteinExistence type="predicted"/>
<evidence type="ECO:0000256" key="1">
    <source>
        <dbReference type="SAM" id="MobiDB-lite"/>
    </source>
</evidence>
<name>A0A2Z4YDV6_RHILE</name>
<dbReference type="Proteomes" id="UP000251166">
    <property type="component" value="Chromosome"/>
</dbReference>
<gene>
    <name evidence="2" type="ORF">DLJ82_1106</name>
</gene>
<sequence>MAASAMHFQRRTSLGSKPVPFPEPRDDASDRSGNGYRGFGPVFIIVDRHAGFQRGKDEGLPHRLGRHPPGKPGAAEINRPLLMNAAIDRPVGDECMQSILR</sequence>
<dbReference type="AlphaFoldDB" id="A0A2Z4YDV6"/>
<accession>A0A2Z4YDV6</accession>
<evidence type="ECO:0000313" key="3">
    <source>
        <dbReference type="Proteomes" id="UP000251166"/>
    </source>
</evidence>